<dbReference type="EMBL" id="MCFF01000087">
    <property type="protein sequence ID" value="ORY94358.1"/>
    <property type="molecule type" value="Genomic_DNA"/>
</dbReference>
<sequence length="574" mass="65442">MTKPQYQQFQKTNSDIIEEVCVRTVNTSASNDNSSCFVSLQDIRDVFPDALRFKLDGHPIPFLLDDNGNRIEPPRIAFYPDRILDVIAGAPQSCNCVCNCESSSSSSSNAIIRLPTLKQSKNLDFQDLLWSLSNIAQPSNSFLTIRNNEDFNSHLEEIKGLLLEAKNRDNEVIKLQSEMLKLQLEAKEKNDEVLKLQLEAREKSDEVVKVQLEMRQLQLEAKEKDDKMLEMQKETLNLQQQVLDRLAILQQKVEAILIQSFELHEYPIPRLFIILPIDRTKWDPMNILRNKVRLHFLCEHGIHAVNAAKSCHDQIHLARHEGYEIRESTEFFQKYGKYMTILLQCLSMGMPLAASLGSVPDLKAGIDHSLNYMKALSVEYPALNSINTIEDYEALEGADLRGLSKFLQINDEDGKLGNLYRTTTEGGHVKWVCVDHYRSTYKEKEQKAFEGAVEMNGGKYDSQLGKVTVELGSRIRAAEFFDALTKAKHIYELDITLNWDWTKTDLEAIESALRVSSVSILRLDLGSPQEGIARKLLSTTARYERLVRIIELNTMKVVRIALPSDLIKLSRLPT</sequence>
<evidence type="ECO:0000313" key="3">
    <source>
        <dbReference type="Proteomes" id="UP000193648"/>
    </source>
</evidence>
<name>A0A1Y2G5B1_9FUNG</name>
<dbReference type="GeneID" id="33572636"/>
<dbReference type="Proteomes" id="UP000193648">
    <property type="component" value="Unassembled WGS sequence"/>
</dbReference>
<protein>
    <submittedName>
        <fullName evidence="2">Uncharacterized protein</fullName>
    </submittedName>
</protein>
<proteinExistence type="predicted"/>
<feature type="coiled-coil region" evidence="1">
    <location>
        <begin position="172"/>
        <end position="241"/>
    </location>
</feature>
<dbReference type="OrthoDB" id="2395959at2759"/>
<organism evidence="2 3">
    <name type="scientific">Lobosporangium transversale</name>
    <dbReference type="NCBI Taxonomy" id="64571"/>
    <lineage>
        <taxon>Eukaryota</taxon>
        <taxon>Fungi</taxon>
        <taxon>Fungi incertae sedis</taxon>
        <taxon>Mucoromycota</taxon>
        <taxon>Mortierellomycotina</taxon>
        <taxon>Mortierellomycetes</taxon>
        <taxon>Mortierellales</taxon>
        <taxon>Mortierellaceae</taxon>
        <taxon>Lobosporangium</taxon>
    </lineage>
</organism>
<dbReference type="RefSeq" id="XP_021875298.1">
    <property type="nucleotide sequence ID" value="XM_022030795.1"/>
</dbReference>
<comment type="caution">
    <text evidence="2">The sequence shown here is derived from an EMBL/GenBank/DDBJ whole genome shotgun (WGS) entry which is preliminary data.</text>
</comment>
<accession>A0A1Y2G5B1</accession>
<reference evidence="2 3" key="1">
    <citation type="submission" date="2016-07" db="EMBL/GenBank/DDBJ databases">
        <title>Pervasive Adenine N6-methylation of Active Genes in Fungi.</title>
        <authorList>
            <consortium name="DOE Joint Genome Institute"/>
            <person name="Mondo S.J."/>
            <person name="Dannebaum R.O."/>
            <person name="Kuo R.C."/>
            <person name="Labutti K."/>
            <person name="Haridas S."/>
            <person name="Kuo A."/>
            <person name="Salamov A."/>
            <person name="Ahrendt S.R."/>
            <person name="Lipzen A."/>
            <person name="Sullivan W."/>
            <person name="Andreopoulos W.B."/>
            <person name="Clum A."/>
            <person name="Lindquist E."/>
            <person name="Daum C."/>
            <person name="Ramamoorthy G.K."/>
            <person name="Gryganskyi A."/>
            <person name="Culley D."/>
            <person name="Magnuson J.K."/>
            <person name="James T.Y."/>
            <person name="O'Malley M.A."/>
            <person name="Stajich J.E."/>
            <person name="Spatafora J.W."/>
            <person name="Visel A."/>
            <person name="Grigoriev I.V."/>
        </authorList>
    </citation>
    <scope>NUCLEOTIDE SEQUENCE [LARGE SCALE GENOMIC DNA]</scope>
    <source>
        <strain evidence="2 3">NRRL 3116</strain>
    </source>
</reference>
<dbReference type="InParanoid" id="A0A1Y2G5B1"/>
<keyword evidence="3" id="KW-1185">Reference proteome</keyword>
<evidence type="ECO:0000256" key="1">
    <source>
        <dbReference type="SAM" id="Coils"/>
    </source>
</evidence>
<evidence type="ECO:0000313" key="2">
    <source>
        <dbReference type="EMBL" id="ORY94358.1"/>
    </source>
</evidence>
<dbReference type="AlphaFoldDB" id="A0A1Y2G5B1"/>
<keyword evidence="1" id="KW-0175">Coiled coil</keyword>
<gene>
    <name evidence="2" type="ORF">BCR41DRAFT_426923</name>
</gene>